<evidence type="ECO:0000256" key="11">
    <source>
        <dbReference type="ARBA" id="ARBA00023180"/>
    </source>
</evidence>
<evidence type="ECO:0000256" key="14">
    <source>
        <dbReference type="SAM" id="SignalP"/>
    </source>
</evidence>
<organism evidence="16 17">
    <name type="scientific">Flemingia macrophylla</name>
    <dbReference type="NCBI Taxonomy" id="520843"/>
    <lineage>
        <taxon>Eukaryota</taxon>
        <taxon>Viridiplantae</taxon>
        <taxon>Streptophyta</taxon>
        <taxon>Embryophyta</taxon>
        <taxon>Tracheophyta</taxon>
        <taxon>Spermatophyta</taxon>
        <taxon>Magnoliopsida</taxon>
        <taxon>eudicotyledons</taxon>
        <taxon>Gunneridae</taxon>
        <taxon>Pentapetalae</taxon>
        <taxon>rosids</taxon>
        <taxon>fabids</taxon>
        <taxon>Fabales</taxon>
        <taxon>Fabaceae</taxon>
        <taxon>Papilionoideae</taxon>
        <taxon>50 kb inversion clade</taxon>
        <taxon>NPAAA clade</taxon>
        <taxon>indigoferoid/millettioid clade</taxon>
        <taxon>Phaseoleae</taxon>
        <taxon>Flemingia</taxon>
    </lineage>
</organism>
<dbReference type="AlphaFoldDB" id="A0ABD1LKT5"/>
<dbReference type="InterPro" id="IPR011009">
    <property type="entry name" value="Kinase-like_dom_sf"/>
</dbReference>
<dbReference type="SUPFAM" id="SSF56112">
    <property type="entry name" value="Protein kinase-like (PK-like)"/>
    <property type="match status" value="1"/>
</dbReference>
<proteinExistence type="predicted"/>
<evidence type="ECO:0000313" key="16">
    <source>
        <dbReference type="EMBL" id="KAL2324120.1"/>
    </source>
</evidence>
<dbReference type="EMBL" id="JBGMDY010000008">
    <property type="protein sequence ID" value="KAL2324120.1"/>
    <property type="molecule type" value="Genomic_DNA"/>
</dbReference>
<evidence type="ECO:0000256" key="6">
    <source>
        <dbReference type="ARBA" id="ARBA00022741"/>
    </source>
</evidence>
<dbReference type="PROSITE" id="PS00108">
    <property type="entry name" value="PROTEIN_KINASE_ST"/>
    <property type="match status" value="1"/>
</dbReference>
<evidence type="ECO:0000313" key="17">
    <source>
        <dbReference type="Proteomes" id="UP001603857"/>
    </source>
</evidence>
<feature type="signal peptide" evidence="14">
    <location>
        <begin position="1"/>
        <end position="23"/>
    </location>
</feature>
<dbReference type="PROSITE" id="PS00107">
    <property type="entry name" value="PROTEIN_KINASE_ATP"/>
    <property type="match status" value="1"/>
</dbReference>
<evidence type="ECO:0000256" key="8">
    <source>
        <dbReference type="ARBA" id="ARBA00022840"/>
    </source>
</evidence>
<dbReference type="GO" id="GO:0004674">
    <property type="term" value="F:protein serine/threonine kinase activity"/>
    <property type="evidence" value="ECO:0007669"/>
    <property type="project" value="UniProtKB-KW"/>
</dbReference>
<keyword evidence="2" id="KW-0723">Serine/threonine-protein kinase</keyword>
<dbReference type="PROSITE" id="PS50011">
    <property type="entry name" value="PROTEIN_KINASE_DOM"/>
    <property type="match status" value="1"/>
</dbReference>
<keyword evidence="5 14" id="KW-0732">Signal</keyword>
<reference evidence="16 17" key="1">
    <citation type="submission" date="2024-08" db="EMBL/GenBank/DDBJ databases">
        <title>Insights into the chromosomal genome structure of Flemingia macrophylla.</title>
        <authorList>
            <person name="Ding Y."/>
            <person name="Zhao Y."/>
            <person name="Bi W."/>
            <person name="Wu M."/>
            <person name="Zhao G."/>
            <person name="Gong Y."/>
            <person name="Li W."/>
            <person name="Zhang P."/>
        </authorList>
    </citation>
    <scope>NUCLEOTIDE SEQUENCE [LARGE SCALE GENOMIC DNA]</scope>
    <source>
        <strain evidence="16">DYQJB</strain>
        <tissue evidence="16">Leaf</tissue>
    </source>
</reference>
<accession>A0ABD1LKT5</accession>
<evidence type="ECO:0000259" key="15">
    <source>
        <dbReference type="PROSITE" id="PS50011"/>
    </source>
</evidence>
<dbReference type="PANTHER" id="PTHR46008:SF2">
    <property type="entry name" value="LEAF RUST 10 DISEASE-RESISTANCE LOCUS RECEPTOR-LIKE PROTEIN KINASE-LIKE 1.4"/>
    <property type="match status" value="1"/>
</dbReference>
<dbReference type="FunFam" id="1.10.510.10:FF:000161">
    <property type="entry name" value="Wall-associated receptor kinase-like 20"/>
    <property type="match status" value="1"/>
</dbReference>
<dbReference type="PANTHER" id="PTHR46008">
    <property type="entry name" value="LEAF RUST 10 DISEASE-RESISTANCE LOCUS RECEPTOR-LIKE PROTEIN KINASE-LIKE 1.4"/>
    <property type="match status" value="1"/>
</dbReference>
<keyword evidence="17" id="KW-1185">Reference proteome</keyword>
<dbReference type="Proteomes" id="UP001603857">
    <property type="component" value="Unassembled WGS sequence"/>
</dbReference>
<dbReference type="Pfam" id="PF07714">
    <property type="entry name" value="PK_Tyr_Ser-Thr"/>
    <property type="match status" value="1"/>
</dbReference>
<feature type="transmembrane region" description="Helical" evidence="13">
    <location>
        <begin position="245"/>
        <end position="265"/>
    </location>
</feature>
<feature type="domain" description="Protein kinase" evidence="15">
    <location>
        <begin position="318"/>
        <end position="592"/>
    </location>
</feature>
<keyword evidence="10 13" id="KW-0472">Membrane</keyword>
<dbReference type="GO" id="GO:0005524">
    <property type="term" value="F:ATP binding"/>
    <property type="evidence" value="ECO:0007669"/>
    <property type="project" value="UniProtKB-UniRule"/>
</dbReference>
<dbReference type="InterPro" id="IPR008271">
    <property type="entry name" value="Ser/Thr_kinase_AS"/>
</dbReference>
<dbReference type="Gene3D" id="1.10.510.10">
    <property type="entry name" value="Transferase(Phosphotransferase) domain 1"/>
    <property type="match status" value="1"/>
</dbReference>
<protein>
    <recommendedName>
        <fullName evidence="15">Protein kinase domain-containing protein</fullName>
    </recommendedName>
</protein>
<dbReference type="GO" id="GO:0005886">
    <property type="term" value="C:plasma membrane"/>
    <property type="evidence" value="ECO:0007669"/>
    <property type="project" value="UniProtKB-ARBA"/>
</dbReference>
<name>A0ABD1LKT5_9FABA</name>
<evidence type="ECO:0000256" key="1">
    <source>
        <dbReference type="ARBA" id="ARBA00004167"/>
    </source>
</evidence>
<gene>
    <name evidence="16" type="ORF">Fmac_023178</name>
</gene>
<keyword evidence="3" id="KW-0808">Transferase</keyword>
<evidence type="ECO:0000256" key="4">
    <source>
        <dbReference type="ARBA" id="ARBA00022692"/>
    </source>
</evidence>
<feature type="chain" id="PRO_5044885612" description="Protein kinase domain-containing protein" evidence="14">
    <location>
        <begin position="24"/>
        <end position="653"/>
    </location>
</feature>
<evidence type="ECO:0000256" key="10">
    <source>
        <dbReference type="ARBA" id="ARBA00023136"/>
    </source>
</evidence>
<keyword evidence="11" id="KW-0325">Glycoprotein</keyword>
<keyword evidence="8 12" id="KW-0067">ATP-binding</keyword>
<dbReference type="InterPro" id="IPR017441">
    <property type="entry name" value="Protein_kinase_ATP_BS"/>
</dbReference>
<dbReference type="InterPro" id="IPR000719">
    <property type="entry name" value="Prot_kinase_dom"/>
</dbReference>
<keyword evidence="7" id="KW-0418">Kinase</keyword>
<keyword evidence="4 13" id="KW-0812">Transmembrane</keyword>
<comment type="caution">
    <text evidence="16">The sequence shown here is derived from an EMBL/GenBank/DDBJ whole genome shotgun (WGS) entry which is preliminary data.</text>
</comment>
<evidence type="ECO:0000256" key="7">
    <source>
        <dbReference type="ARBA" id="ARBA00022777"/>
    </source>
</evidence>
<evidence type="ECO:0000256" key="13">
    <source>
        <dbReference type="SAM" id="Phobius"/>
    </source>
</evidence>
<evidence type="ECO:0000256" key="3">
    <source>
        <dbReference type="ARBA" id="ARBA00022679"/>
    </source>
</evidence>
<comment type="subcellular location">
    <subcellularLocation>
        <location evidence="1">Membrane</location>
        <topology evidence="1">Single-pass membrane protein</topology>
    </subcellularLocation>
</comment>
<evidence type="ECO:0000256" key="12">
    <source>
        <dbReference type="PROSITE-ProRule" id="PRU10141"/>
    </source>
</evidence>
<keyword evidence="9 13" id="KW-1133">Transmembrane helix</keyword>
<dbReference type="FunFam" id="3.30.200.20:FF:000039">
    <property type="entry name" value="receptor-like protein kinase FERONIA"/>
    <property type="match status" value="1"/>
</dbReference>
<evidence type="ECO:0000256" key="9">
    <source>
        <dbReference type="ARBA" id="ARBA00022989"/>
    </source>
</evidence>
<evidence type="ECO:0000256" key="5">
    <source>
        <dbReference type="ARBA" id="ARBA00022729"/>
    </source>
</evidence>
<evidence type="ECO:0000256" key="2">
    <source>
        <dbReference type="ARBA" id="ARBA00022527"/>
    </source>
</evidence>
<dbReference type="SMART" id="SM00220">
    <property type="entry name" value="S_TKc"/>
    <property type="match status" value="1"/>
</dbReference>
<keyword evidence="6 12" id="KW-0547">Nucleotide-binding</keyword>
<feature type="binding site" evidence="12">
    <location>
        <position position="346"/>
    </location>
    <ligand>
        <name>ATP</name>
        <dbReference type="ChEBI" id="CHEBI:30616"/>
    </ligand>
</feature>
<dbReference type="InterPro" id="IPR001245">
    <property type="entry name" value="Ser-Thr/Tyr_kinase_cat_dom"/>
</dbReference>
<dbReference type="Gene3D" id="3.30.200.20">
    <property type="entry name" value="Phosphorylase Kinase, domain 1"/>
    <property type="match status" value="1"/>
</dbReference>
<sequence length="653" mass="74061">MCQDLICCVWMVVVILLGGKANGHQDHHDDCPDSFHCGSIGYISFPFTTAERPECGAYAIHGCDHLNQTAWFNIGTKHFQVNQVDLSWLHIIISVVDQDFNKLLQNDSCKALSYEISVPPSSPFGYFYVKNNVTVFNCNRQRHPNHTNNFNNYTSCPPFDFYFVFPYSDDEFLRTSCSRVQLPVIPSPQFTKNPFGFLTAEINFEFTFSADCKNCQHNHGHCRSDSKGNFYCARRNEVSSSVRKLGLMLGIGVGPWIIFGLILTLRHWKRKYGSKRIQLQLSNSSSDPYPNRDTENDRIFFGVPVFSYKELQEATNNFDLTRKLGDGGFGTVYYGTLRDGREVAIKHLFEHNYRRVEQFMNEIEILTSLRHRNLVSLYGCTSRHGHELLLVYEYIPNGTVASHLHGDLARVGLLTWPIRMQIAIDTATALAYLHASNIIHRDVKTNNILLDINFSVKVADFGLSRLLPNDVSHVSTAPQGSPGYLDPEYFQCYRLTDKSDVYSFGVVLMELISSMPAVDAARERDEVNLTSFATKKIRKGKLAELVDPSFGFESDQQVKGMVTSVAELAFRCVQDVELRPFMDEVVETLTRIRSGKHDSEAEHVEKEGDGGVIFPMEELHRPVGFFINRNLEASPKSFTEKRESEPNTPIVSG</sequence>